<dbReference type="Pfam" id="PF08708">
    <property type="entry name" value="PriCT_1"/>
    <property type="match status" value="1"/>
</dbReference>
<dbReference type="EMBL" id="JAVAMQ010000003">
    <property type="protein sequence ID" value="MDP5306384.1"/>
    <property type="molecule type" value="Genomic_DNA"/>
</dbReference>
<feature type="region of interest" description="Disordered" evidence="1">
    <location>
        <begin position="171"/>
        <end position="212"/>
    </location>
</feature>
<evidence type="ECO:0000313" key="3">
    <source>
        <dbReference type="EMBL" id="MDP5306384.1"/>
    </source>
</evidence>
<dbReference type="RefSeq" id="WP_305962233.1">
    <property type="nucleotide sequence ID" value="NZ_JAVAMQ010000003.1"/>
</dbReference>
<evidence type="ECO:0000256" key="1">
    <source>
        <dbReference type="SAM" id="MobiDB-lite"/>
    </source>
</evidence>
<dbReference type="Proteomes" id="UP001224997">
    <property type="component" value="Unassembled WGS sequence"/>
</dbReference>
<dbReference type="InterPro" id="IPR014820">
    <property type="entry name" value="PriCT_1"/>
</dbReference>
<evidence type="ECO:0000259" key="2">
    <source>
        <dbReference type="SMART" id="SM00943"/>
    </source>
</evidence>
<organism evidence="3 4">
    <name type="scientific">Paracoccus spongiarum</name>
    <dbReference type="NCBI Taxonomy" id="3064387"/>
    <lineage>
        <taxon>Bacteria</taxon>
        <taxon>Pseudomonadati</taxon>
        <taxon>Pseudomonadota</taxon>
        <taxon>Alphaproteobacteria</taxon>
        <taxon>Rhodobacterales</taxon>
        <taxon>Paracoccaceae</taxon>
        <taxon>Paracoccus</taxon>
    </lineage>
</organism>
<accession>A0ABT9J982</accession>
<name>A0ABT9J982_9RHOB</name>
<protein>
    <submittedName>
        <fullName evidence="3">Bifunctional DNA primase/polymerase</fullName>
    </submittedName>
</protein>
<dbReference type="SUPFAM" id="SSF56747">
    <property type="entry name" value="Prim-pol domain"/>
    <property type="match status" value="1"/>
</dbReference>
<keyword evidence="4" id="KW-1185">Reference proteome</keyword>
<feature type="compositionally biased region" description="Basic and acidic residues" evidence="1">
    <location>
        <begin position="202"/>
        <end position="212"/>
    </location>
</feature>
<dbReference type="Pfam" id="PF09250">
    <property type="entry name" value="Prim-Pol"/>
    <property type="match status" value="1"/>
</dbReference>
<reference evidence="3 4" key="1">
    <citation type="submission" date="2023-08" db="EMBL/GenBank/DDBJ databases">
        <authorList>
            <person name="Park J.-S."/>
        </authorList>
    </citation>
    <scope>NUCLEOTIDE SEQUENCE [LARGE SCALE GENOMIC DNA]</scope>
    <source>
        <strain evidence="3 4">2205BS29-5</strain>
    </source>
</reference>
<sequence>MSAFAKWQPEYAARGIVTFPVRDKRPCVKGYLKLGPKVSEQLAIRFADEAAFGFACSRNKITVLDVDAPDERLLADALDRHGPTPLIIRSGSGNFQAWYCHGGERRRVRPEPDKPIDILGDGFVVAPPSRSSKGRYEIIAGSLDDIANLPIMRASFAKEAYEALHPEVMNGRNQHSDRVGQLGQPSFADDQSAKTGQSARSIRRDAERGQRNDTLFREAMKQAKGCHRLEELMEKTMQANAQLTQPLPADEILKIVASAWGYECEGKNWFGVGGRVVFAAREVDDLAAQDPHAYALLGLLRRHHWGRDFILAKAYADELGWTLRRFKAARDELLQRNLIVCVHAGGRGPNDPPVYRFPE</sequence>
<comment type="caution">
    <text evidence="3">The sequence shown here is derived from an EMBL/GenBank/DDBJ whole genome shotgun (WGS) entry which is preliminary data.</text>
</comment>
<dbReference type="SMART" id="SM00943">
    <property type="entry name" value="Prim-Pol"/>
    <property type="match status" value="1"/>
</dbReference>
<feature type="domain" description="DNA primase/polymerase bifunctional N-terminal" evidence="2">
    <location>
        <begin position="9"/>
        <end position="156"/>
    </location>
</feature>
<evidence type="ECO:0000313" key="4">
    <source>
        <dbReference type="Proteomes" id="UP001224997"/>
    </source>
</evidence>
<dbReference type="InterPro" id="IPR015330">
    <property type="entry name" value="DNA_primase/pol_bifunc_N"/>
</dbReference>
<gene>
    <name evidence="3" type="ORF">Q5Y72_04685</name>
</gene>
<proteinExistence type="predicted"/>